<dbReference type="EnsemblMetazoa" id="Aqu2.1.31531_001">
    <property type="protein sequence ID" value="Aqu2.1.31531_001"/>
    <property type="gene ID" value="Aqu2.1.31531"/>
</dbReference>
<organism evidence="1">
    <name type="scientific">Amphimedon queenslandica</name>
    <name type="common">Sponge</name>
    <dbReference type="NCBI Taxonomy" id="400682"/>
    <lineage>
        <taxon>Eukaryota</taxon>
        <taxon>Metazoa</taxon>
        <taxon>Porifera</taxon>
        <taxon>Demospongiae</taxon>
        <taxon>Heteroscleromorpha</taxon>
        <taxon>Haplosclerida</taxon>
        <taxon>Niphatidae</taxon>
        <taxon>Amphimedon</taxon>
    </lineage>
</organism>
<accession>A0A1X7UV38</accession>
<dbReference type="PANTHER" id="PTHR37984">
    <property type="entry name" value="PROTEIN CBG26694"/>
    <property type="match status" value="1"/>
</dbReference>
<evidence type="ECO:0008006" key="2">
    <source>
        <dbReference type="Google" id="ProtNLM"/>
    </source>
</evidence>
<proteinExistence type="predicted"/>
<dbReference type="AlphaFoldDB" id="A0A1X7UV38"/>
<dbReference type="InParanoid" id="A0A1X7UV38"/>
<dbReference type="PANTHER" id="PTHR37984:SF13">
    <property type="entry name" value="RIBONUCLEASE H"/>
    <property type="match status" value="1"/>
</dbReference>
<name>A0A1X7UV38_AMPQE</name>
<evidence type="ECO:0000313" key="1">
    <source>
        <dbReference type="EnsemblMetazoa" id="Aqu2.1.31531_001"/>
    </source>
</evidence>
<dbReference type="InterPro" id="IPR050951">
    <property type="entry name" value="Retrovirus_Pol_polyprotein"/>
</dbReference>
<sequence length="124" mass="14479">MDHKPLIHIFSEKKATPVLASGCIQRWALTLGVYSYTIQYRERKNNVCADAMSSLSLKSTFTLTPKPHELIHLMEYLDTSPTTSMQIKQWTDRDPELSKVCDWILSAWPEKEITDEGYVPYWRR</sequence>
<reference evidence="1" key="1">
    <citation type="submission" date="2017-05" db="UniProtKB">
        <authorList>
            <consortium name="EnsemblMetazoa"/>
        </authorList>
    </citation>
    <scope>IDENTIFICATION</scope>
</reference>
<protein>
    <recommendedName>
        <fullName evidence="2">Reverse transcriptase RNase H-like domain-containing protein</fullName>
    </recommendedName>
</protein>